<dbReference type="RefSeq" id="WP_304185710.1">
    <property type="nucleotide sequence ID" value="NZ_DRGM01000211.1"/>
</dbReference>
<accession>A0A7V1D386</accession>
<comment type="caution">
    <text evidence="2">The sequence shown here is derived from an EMBL/GenBank/DDBJ whole genome shotgun (WGS) entry which is preliminary data.</text>
</comment>
<evidence type="ECO:0008006" key="3">
    <source>
        <dbReference type="Google" id="ProtNLM"/>
    </source>
</evidence>
<reference evidence="2" key="1">
    <citation type="journal article" date="2020" name="mSystems">
        <title>Genome- and Community-Level Interaction Insights into Carbon Utilization and Element Cycling Functions of Hydrothermarchaeota in Hydrothermal Sediment.</title>
        <authorList>
            <person name="Zhou Z."/>
            <person name="Liu Y."/>
            <person name="Xu W."/>
            <person name="Pan J."/>
            <person name="Luo Z.H."/>
            <person name="Li M."/>
        </authorList>
    </citation>
    <scope>NUCLEOTIDE SEQUENCE [LARGE SCALE GENOMIC DNA]</scope>
    <source>
        <strain evidence="2">HyVt-346</strain>
    </source>
</reference>
<protein>
    <recommendedName>
        <fullName evidence="3">Secreted protein</fullName>
    </recommendedName>
</protein>
<feature type="chain" id="PRO_5031455230" description="Secreted protein" evidence="1">
    <location>
        <begin position="22"/>
        <end position="164"/>
    </location>
</feature>
<feature type="signal peptide" evidence="1">
    <location>
        <begin position="1"/>
        <end position="21"/>
    </location>
</feature>
<keyword evidence="1" id="KW-0732">Signal</keyword>
<organism evidence="2">
    <name type="scientific">Pseudoalteromonas prydzensis</name>
    <dbReference type="NCBI Taxonomy" id="182141"/>
    <lineage>
        <taxon>Bacteria</taxon>
        <taxon>Pseudomonadati</taxon>
        <taxon>Pseudomonadota</taxon>
        <taxon>Gammaproteobacteria</taxon>
        <taxon>Alteromonadales</taxon>
        <taxon>Pseudoalteromonadaceae</taxon>
        <taxon>Pseudoalteromonas</taxon>
    </lineage>
</organism>
<gene>
    <name evidence="2" type="ORF">ENH88_22255</name>
</gene>
<sequence>MNKIIFSFGFLLLLCCNSAWADFNYPGTGIISYPTGTEKPFKFGFNWQQADEQFTIGSKTYAMALPESYSIAITLAKDDQQVWVQEFNNGFFEGFTWQIGEHTIKLEKRQFKEPVKGNYVISLDNKDYFFARNNISIIIKFNPEGDGIDNIAIDGVTKDMGTKQ</sequence>
<proteinExistence type="predicted"/>
<evidence type="ECO:0000256" key="1">
    <source>
        <dbReference type="SAM" id="SignalP"/>
    </source>
</evidence>
<dbReference type="EMBL" id="DRGM01000211">
    <property type="protein sequence ID" value="HEA19121.1"/>
    <property type="molecule type" value="Genomic_DNA"/>
</dbReference>
<dbReference type="Proteomes" id="UP000886188">
    <property type="component" value="Unassembled WGS sequence"/>
</dbReference>
<evidence type="ECO:0000313" key="2">
    <source>
        <dbReference type="EMBL" id="HEA19121.1"/>
    </source>
</evidence>
<dbReference type="AlphaFoldDB" id="A0A7V1D386"/>
<name>A0A7V1D386_9GAMM</name>